<gene>
    <name evidence="2" type="ORF">HK100_009148</name>
</gene>
<dbReference type="EMBL" id="JADGJH010000462">
    <property type="protein sequence ID" value="KAJ3128501.1"/>
    <property type="molecule type" value="Genomic_DNA"/>
</dbReference>
<comment type="caution">
    <text evidence="2">The sequence shown here is derived from an EMBL/GenBank/DDBJ whole genome shotgun (WGS) entry which is preliminary data.</text>
</comment>
<accession>A0AAD5T3H2</accession>
<evidence type="ECO:0000313" key="3">
    <source>
        <dbReference type="Proteomes" id="UP001211907"/>
    </source>
</evidence>
<evidence type="ECO:0000256" key="1">
    <source>
        <dbReference type="SAM" id="MobiDB-lite"/>
    </source>
</evidence>
<protein>
    <submittedName>
        <fullName evidence="2">Uncharacterized protein</fullName>
    </submittedName>
</protein>
<dbReference type="Proteomes" id="UP001211907">
    <property type="component" value="Unassembled WGS sequence"/>
</dbReference>
<sequence>MTAKVTHINKKQVVPTKRKHEHQLKSHEYDSDSSDGVRVFISNRSLSASPPLELIQFDSTNSANNSNMPNEELQDTLGINFSHRTQNIVTLMAASPSYRILVDAFLHGGFTSIYDAKERLPKLLSLQNRETLEKSIMNKQKTTDNVADDTNIWTRGGMFFLIAVMSDPLEKDDGSGSSISKTLANYEKVVDWELLRFANRQDVVLQCTKNFWEVAPEIKPGFDSNLPNLVLPIFSTSSFGGDGVGDNDGGRRGGRGVIVTINAASNSSPSNALHQSAVNNFQEDDGVQIFKAAQSIETISVKLDTFFEKFEMHQRQCFERITSQGDTIQRRIQEIADIKRQSIEQSAWDRRDRVMGIDLSKFDGNALIYWKREQQKIMQGTQNES</sequence>
<evidence type="ECO:0000313" key="2">
    <source>
        <dbReference type="EMBL" id="KAJ3128501.1"/>
    </source>
</evidence>
<name>A0AAD5T3H2_9FUNG</name>
<dbReference type="AlphaFoldDB" id="A0AAD5T3H2"/>
<proteinExistence type="predicted"/>
<organism evidence="2 3">
    <name type="scientific">Physocladia obscura</name>
    <dbReference type="NCBI Taxonomy" id="109957"/>
    <lineage>
        <taxon>Eukaryota</taxon>
        <taxon>Fungi</taxon>
        <taxon>Fungi incertae sedis</taxon>
        <taxon>Chytridiomycota</taxon>
        <taxon>Chytridiomycota incertae sedis</taxon>
        <taxon>Chytridiomycetes</taxon>
        <taxon>Chytridiales</taxon>
        <taxon>Chytriomycetaceae</taxon>
        <taxon>Physocladia</taxon>
    </lineage>
</organism>
<keyword evidence="3" id="KW-1185">Reference proteome</keyword>
<reference evidence="2" key="1">
    <citation type="submission" date="2020-05" db="EMBL/GenBank/DDBJ databases">
        <title>Phylogenomic resolution of chytrid fungi.</title>
        <authorList>
            <person name="Stajich J.E."/>
            <person name="Amses K."/>
            <person name="Simmons R."/>
            <person name="Seto K."/>
            <person name="Myers J."/>
            <person name="Bonds A."/>
            <person name="Quandt C.A."/>
            <person name="Barry K."/>
            <person name="Liu P."/>
            <person name="Grigoriev I."/>
            <person name="Longcore J.E."/>
            <person name="James T.Y."/>
        </authorList>
    </citation>
    <scope>NUCLEOTIDE SEQUENCE</scope>
    <source>
        <strain evidence="2">JEL0513</strain>
    </source>
</reference>
<feature type="region of interest" description="Disordered" evidence="1">
    <location>
        <begin position="1"/>
        <end position="31"/>
    </location>
</feature>